<reference evidence="1 2" key="1">
    <citation type="submission" date="2015-09" db="EMBL/GenBank/DDBJ databases">
        <authorList>
            <consortium name="Pathogen Informatics"/>
        </authorList>
    </citation>
    <scope>NUCLEOTIDE SEQUENCE [LARGE SCALE GENOMIC DNA]</scope>
    <source>
        <strain evidence="1 2">2789STDY5608835</strain>
    </source>
</reference>
<dbReference type="Proteomes" id="UP000095395">
    <property type="component" value="Unassembled WGS sequence"/>
</dbReference>
<name>A0A174E4W6_9FIRM</name>
<accession>A0A174E4W6</accession>
<protein>
    <submittedName>
        <fullName evidence="1">Uncharacterized protein</fullName>
    </submittedName>
</protein>
<sequence>MAELGKELKKYIKRNVESIHVACPGGSPYRPVF</sequence>
<evidence type="ECO:0000313" key="1">
    <source>
        <dbReference type="EMBL" id="CUO31558.1"/>
    </source>
</evidence>
<dbReference type="AlphaFoldDB" id="A0A174E4W6"/>
<evidence type="ECO:0000313" key="2">
    <source>
        <dbReference type="Proteomes" id="UP000095395"/>
    </source>
</evidence>
<proteinExistence type="predicted"/>
<gene>
    <name evidence="1" type="ORF">ERS852392_02798</name>
</gene>
<organism evidence="1 2">
    <name type="scientific">Roseburia inulinivorans</name>
    <dbReference type="NCBI Taxonomy" id="360807"/>
    <lineage>
        <taxon>Bacteria</taxon>
        <taxon>Bacillati</taxon>
        <taxon>Bacillota</taxon>
        <taxon>Clostridia</taxon>
        <taxon>Lachnospirales</taxon>
        <taxon>Lachnospiraceae</taxon>
        <taxon>Roseburia</taxon>
    </lineage>
</organism>
<dbReference type="EMBL" id="CYYR01000022">
    <property type="protein sequence ID" value="CUO31558.1"/>
    <property type="molecule type" value="Genomic_DNA"/>
</dbReference>